<evidence type="ECO:0000313" key="1">
    <source>
        <dbReference type="EMBL" id="CAG8770215.1"/>
    </source>
</evidence>
<gene>
    <name evidence="1" type="ORF">ACOLOM_LOCUS13734</name>
</gene>
<feature type="non-terminal residue" evidence="1">
    <location>
        <position position="1"/>
    </location>
</feature>
<proteinExistence type="predicted"/>
<sequence>GNPAYNASKAAVKSITESLAHDLLSILDGRIRVQYMFERVRCGDFYIIVPDNEVSARLDKLRMRWAADDIPENRPALSRWHPEWQARFEEYIKGGLEHDRRRRQSPYRGVVVTEGDAGVE</sequence>
<dbReference type="EMBL" id="CAJVPT010064390">
    <property type="protein sequence ID" value="CAG8770215.1"/>
    <property type="molecule type" value="Genomic_DNA"/>
</dbReference>
<name>A0ACA9QZI0_9GLOM</name>
<organism evidence="1 2">
    <name type="scientific">Acaulospora colombiana</name>
    <dbReference type="NCBI Taxonomy" id="27376"/>
    <lineage>
        <taxon>Eukaryota</taxon>
        <taxon>Fungi</taxon>
        <taxon>Fungi incertae sedis</taxon>
        <taxon>Mucoromycota</taxon>
        <taxon>Glomeromycotina</taxon>
        <taxon>Glomeromycetes</taxon>
        <taxon>Diversisporales</taxon>
        <taxon>Acaulosporaceae</taxon>
        <taxon>Acaulospora</taxon>
    </lineage>
</organism>
<protein>
    <submittedName>
        <fullName evidence="1">12525_t:CDS:1</fullName>
    </submittedName>
</protein>
<dbReference type="Proteomes" id="UP000789525">
    <property type="component" value="Unassembled WGS sequence"/>
</dbReference>
<accession>A0ACA9QZI0</accession>
<comment type="caution">
    <text evidence="1">The sequence shown here is derived from an EMBL/GenBank/DDBJ whole genome shotgun (WGS) entry which is preliminary data.</text>
</comment>
<evidence type="ECO:0000313" key="2">
    <source>
        <dbReference type="Proteomes" id="UP000789525"/>
    </source>
</evidence>
<keyword evidence="2" id="KW-1185">Reference proteome</keyword>
<reference evidence="1" key="1">
    <citation type="submission" date="2021-06" db="EMBL/GenBank/DDBJ databases">
        <authorList>
            <person name="Kallberg Y."/>
            <person name="Tangrot J."/>
            <person name="Rosling A."/>
        </authorList>
    </citation>
    <scope>NUCLEOTIDE SEQUENCE</scope>
    <source>
        <strain evidence="1">CL356</strain>
    </source>
</reference>